<evidence type="ECO:0000313" key="2">
    <source>
        <dbReference type="Proteomes" id="UP000054359"/>
    </source>
</evidence>
<sequence>RRLLSSLFRNDPERKKLESYIDILAEYFSRLENLSTLKTLCNEHQKNERLDYTADSIIKKLCLQPPLEWSPISLTENKHNLTALWLQINEFLNDEVRNKTR</sequence>
<dbReference type="Proteomes" id="UP000054359">
    <property type="component" value="Unassembled WGS sequence"/>
</dbReference>
<reference evidence="1 2" key="1">
    <citation type="submission" date="2013-11" db="EMBL/GenBank/DDBJ databases">
        <title>Genome sequencing of Stegodyphus mimosarum.</title>
        <authorList>
            <person name="Bechsgaard J."/>
        </authorList>
    </citation>
    <scope>NUCLEOTIDE SEQUENCE [LARGE SCALE GENOMIC DNA]</scope>
</reference>
<gene>
    <name evidence="1" type="ORF">X975_11678</name>
</gene>
<accession>A0A087T5D4</accession>
<dbReference type="AlphaFoldDB" id="A0A087T5D4"/>
<evidence type="ECO:0000313" key="1">
    <source>
        <dbReference type="EMBL" id="KFM60323.1"/>
    </source>
</evidence>
<name>A0A087T5D4_STEMI</name>
<dbReference type="EMBL" id="KK113498">
    <property type="protein sequence ID" value="KFM60323.1"/>
    <property type="molecule type" value="Genomic_DNA"/>
</dbReference>
<proteinExistence type="predicted"/>
<dbReference type="OrthoDB" id="10565515at2759"/>
<protein>
    <submittedName>
        <fullName evidence="1">Uncharacterized protein</fullName>
    </submittedName>
</protein>
<organism evidence="1 2">
    <name type="scientific">Stegodyphus mimosarum</name>
    <name type="common">African social velvet spider</name>
    <dbReference type="NCBI Taxonomy" id="407821"/>
    <lineage>
        <taxon>Eukaryota</taxon>
        <taxon>Metazoa</taxon>
        <taxon>Ecdysozoa</taxon>
        <taxon>Arthropoda</taxon>
        <taxon>Chelicerata</taxon>
        <taxon>Arachnida</taxon>
        <taxon>Araneae</taxon>
        <taxon>Araneomorphae</taxon>
        <taxon>Entelegynae</taxon>
        <taxon>Eresoidea</taxon>
        <taxon>Eresidae</taxon>
        <taxon>Stegodyphus</taxon>
    </lineage>
</organism>
<feature type="non-terminal residue" evidence="1">
    <location>
        <position position="1"/>
    </location>
</feature>
<keyword evidence="2" id="KW-1185">Reference proteome</keyword>
<feature type="non-terminal residue" evidence="1">
    <location>
        <position position="101"/>
    </location>
</feature>